<evidence type="ECO:0000256" key="1">
    <source>
        <dbReference type="SAM" id="MobiDB-lite"/>
    </source>
</evidence>
<dbReference type="AlphaFoldDB" id="A0A9N7Z773"/>
<feature type="region of interest" description="Disordered" evidence="1">
    <location>
        <begin position="87"/>
        <end position="106"/>
    </location>
</feature>
<dbReference type="Proteomes" id="UP001153269">
    <property type="component" value="Unassembled WGS sequence"/>
</dbReference>
<accession>A0A9N7Z773</accession>
<protein>
    <submittedName>
        <fullName evidence="2">Uncharacterized protein</fullName>
    </submittedName>
</protein>
<sequence length="175" mass="18672">MLVGVVVGRGGYLCASYFVGVGGLRDAGALFLPGSHVRNVRKVNQDSFFVIPHCHLCLSSPLLGLREELVEGIPDTVPSYISTDPFPANVDRQGNTGETEPPVARPRGAATIEGSEAGAAEQWSWRIKCRRWMSVPGLTELLSGRQGTLQGQTMAAAVREGGLKKNPNNGTCLQV</sequence>
<keyword evidence="3" id="KW-1185">Reference proteome</keyword>
<proteinExistence type="predicted"/>
<organism evidence="2 3">
    <name type="scientific">Pleuronectes platessa</name>
    <name type="common">European plaice</name>
    <dbReference type="NCBI Taxonomy" id="8262"/>
    <lineage>
        <taxon>Eukaryota</taxon>
        <taxon>Metazoa</taxon>
        <taxon>Chordata</taxon>
        <taxon>Craniata</taxon>
        <taxon>Vertebrata</taxon>
        <taxon>Euteleostomi</taxon>
        <taxon>Actinopterygii</taxon>
        <taxon>Neopterygii</taxon>
        <taxon>Teleostei</taxon>
        <taxon>Neoteleostei</taxon>
        <taxon>Acanthomorphata</taxon>
        <taxon>Carangaria</taxon>
        <taxon>Pleuronectiformes</taxon>
        <taxon>Pleuronectoidei</taxon>
        <taxon>Pleuronectidae</taxon>
        <taxon>Pleuronectes</taxon>
    </lineage>
</organism>
<dbReference type="EMBL" id="CADEAL010004082">
    <property type="protein sequence ID" value="CAB1451259.1"/>
    <property type="molecule type" value="Genomic_DNA"/>
</dbReference>
<gene>
    <name evidence="2" type="ORF">PLEPLA_LOCUS38952</name>
</gene>
<name>A0A9N7Z773_PLEPL</name>
<comment type="caution">
    <text evidence="2">The sequence shown here is derived from an EMBL/GenBank/DDBJ whole genome shotgun (WGS) entry which is preliminary data.</text>
</comment>
<reference evidence="2" key="1">
    <citation type="submission" date="2020-03" db="EMBL/GenBank/DDBJ databases">
        <authorList>
            <person name="Weist P."/>
        </authorList>
    </citation>
    <scope>NUCLEOTIDE SEQUENCE</scope>
</reference>
<evidence type="ECO:0000313" key="2">
    <source>
        <dbReference type="EMBL" id="CAB1451259.1"/>
    </source>
</evidence>
<evidence type="ECO:0000313" key="3">
    <source>
        <dbReference type="Proteomes" id="UP001153269"/>
    </source>
</evidence>